<evidence type="ECO:0000256" key="8">
    <source>
        <dbReference type="ARBA" id="ARBA00022842"/>
    </source>
</evidence>
<name>A0A934TH25_9RHOB</name>
<organism evidence="11 12">
    <name type="scientific">Rhodobaculum claviforme</name>
    <dbReference type="NCBI Taxonomy" id="1549854"/>
    <lineage>
        <taxon>Bacteria</taxon>
        <taxon>Pseudomonadati</taxon>
        <taxon>Pseudomonadota</taxon>
        <taxon>Alphaproteobacteria</taxon>
        <taxon>Rhodobacterales</taxon>
        <taxon>Paracoccaceae</taxon>
        <taxon>Rhodobaculum</taxon>
    </lineage>
</organism>
<dbReference type="EC" id="3.1.3.18" evidence="5 10"/>
<dbReference type="GO" id="GO:0005829">
    <property type="term" value="C:cytosol"/>
    <property type="evidence" value="ECO:0007669"/>
    <property type="project" value="TreeGrafter"/>
</dbReference>
<dbReference type="GO" id="GO:0046295">
    <property type="term" value="P:glycolate biosynthetic process"/>
    <property type="evidence" value="ECO:0007669"/>
    <property type="project" value="UniProtKB-UniRule"/>
</dbReference>
<keyword evidence="9 10" id="KW-0119">Carbohydrate metabolism</keyword>
<sequence>MRTVIFDLDGTLIDSAPDIRAAANTVLAQDGLAPLSLAETRSFIGAGAATFVERMAAARLPCPDPVRTARMLDAFIALYEGAVGLTRPYPGAVAALEGLARDGWALGLCTNKPVAPTRSVLAHLDLARFFAVIVGGDSLAVRKPDPAPLRHAMAALNTDRCVYVGDSETDAATAQAAAVPFALYTEGYRLTPPEELPHDFAFAEFTALTDWLAARPAG</sequence>
<dbReference type="Pfam" id="PF00702">
    <property type="entry name" value="Hydrolase"/>
    <property type="match status" value="1"/>
</dbReference>
<evidence type="ECO:0000313" key="11">
    <source>
        <dbReference type="EMBL" id="MBK5926224.1"/>
    </source>
</evidence>
<dbReference type="Proteomes" id="UP000706333">
    <property type="component" value="Unassembled WGS sequence"/>
</dbReference>
<evidence type="ECO:0000256" key="1">
    <source>
        <dbReference type="ARBA" id="ARBA00000830"/>
    </source>
</evidence>
<comment type="caution">
    <text evidence="11">The sequence shown here is derived from an EMBL/GenBank/DDBJ whole genome shotgun (WGS) entry which is preliminary data.</text>
</comment>
<evidence type="ECO:0000256" key="10">
    <source>
        <dbReference type="HAMAP-Rule" id="MF_00495"/>
    </source>
</evidence>
<comment type="pathway">
    <text evidence="3 10">Organic acid metabolism; glycolate biosynthesis; glycolate from 2-phosphoglycolate: step 1/1.</text>
</comment>
<proteinExistence type="inferred from homology"/>
<dbReference type="NCBIfam" id="TIGR01449">
    <property type="entry name" value="PGP_bact"/>
    <property type="match status" value="1"/>
</dbReference>
<dbReference type="Gene3D" id="3.40.50.1000">
    <property type="entry name" value="HAD superfamily/HAD-like"/>
    <property type="match status" value="1"/>
</dbReference>
<dbReference type="PANTHER" id="PTHR43434">
    <property type="entry name" value="PHOSPHOGLYCOLATE PHOSPHATASE"/>
    <property type="match status" value="1"/>
</dbReference>
<evidence type="ECO:0000256" key="5">
    <source>
        <dbReference type="ARBA" id="ARBA00013078"/>
    </source>
</evidence>
<evidence type="ECO:0000256" key="4">
    <source>
        <dbReference type="ARBA" id="ARBA00006171"/>
    </source>
</evidence>
<dbReference type="RefSeq" id="WP_201155830.1">
    <property type="nucleotide sequence ID" value="NZ_NHSD01000110.1"/>
</dbReference>
<gene>
    <name evidence="11" type="ORF">CCR87_02455</name>
</gene>
<dbReference type="NCBIfam" id="TIGR01549">
    <property type="entry name" value="HAD-SF-IA-v1"/>
    <property type="match status" value="1"/>
</dbReference>
<comment type="similarity">
    <text evidence="4 10">Belongs to the HAD-like hydrolase superfamily. CbbY/CbbZ/Gph/YieH family.</text>
</comment>
<dbReference type="AlphaFoldDB" id="A0A934TH25"/>
<keyword evidence="8 10" id="KW-0460">Magnesium</keyword>
<dbReference type="EMBL" id="NHSD01000110">
    <property type="protein sequence ID" value="MBK5926224.1"/>
    <property type="molecule type" value="Genomic_DNA"/>
</dbReference>
<dbReference type="GO" id="GO:0046872">
    <property type="term" value="F:metal ion binding"/>
    <property type="evidence" value="ECO:0007669"/>
    <property type="project" value="UniProtKB-KW"/>
</dbReference>
<keyword evidence="7 10" id="KW-0378">Hydrolase</keyword>
<feature type="active site" description="Nucleophile" evidence="10">
    <location>
        <position position="7"/>
    </location>
</feature>
<evidence type="ECO:0000313" key="12">
    <source>
        <dbReference type="Proteomes" id="UP000706333"/>
    </source>
</evidence>
<dbReference type="Gene3D" id="1.10.150.240">
    <property type="entry name" value="Putative phosphatase, domain 2"/>
    <property type="match status" value="1"/>
</dbReference>
<feature type="binding site" evidence="10">
    <location>
        <position position="7"/>
    </location>
    <ligand>
        <name>Mg(2+)</name>
        <dbReference type="ChEBI" id="CHEBI:18420"/>
    </ligand>
</feature>
<dbReference type="GO" id="GO:0006281">
    <property type="term" value="P:DNA repair"/>
    <property type="evidence" value="ECO:0007669"/>
    <property type="project" value="TreeGrafter"/>
</dbReference>
<keyword evidence="6 10" id="KW-0479">Metal-binding</keyword>
<dbReference type="InterPro" id="IPR023214">
    <property type="entry name" value="HAD_sf"/>
</dbReference>
<dbReference type="InterPro" id="IPR050155">
    <property type="entry name" value="HAD-like_hydrolase_sf"/>
</dbReference>
<dbReference type="InterPro" id="IPR036412">
    <property type="entry name" value="HAD-like_sf"/>
</dbReference>
<feature type="binding site" evidence="10">
    <location>
        <position position="166"/>
    </location>
    <ligand>
        <name>Mg(2+)</name>
        <dbReference type="ChEBI" id="CHEBI:18420"/>
    </ligand>
</feature>
<evidence type="ECO:0000256" key="2">
    <source>
        <dbReference type="ARBA" id="ARBA00001946"/>
    </source>
</evidence>
<dbReference type="HAMAP" id="MF_00495">
    <property type="entry name" value="GPH_hydrolase_bact"/>
    <property type="match status" value="1"/>
</dbReference>
<dbReference type="InterPro" id="IPR006439">
    <property type="entry name" value="HAD-SF_hydro_IA"/>
</dbReference>
<dbReference type="PRINTS" id="PR00413">
    <property type="entry name" value="HADHALOGNASE"/>
</dbReference>
<reference evidence="11" key="1">
    <citation type="submission" date="2017-05" db="EMBL/GenBank/DDBJ databases">
        <authorList>
            <person name="Imhoff J.F."/>
            <person name="Rahn T."/>
            <person name="Kuenzel S."/>
            <person name="Neulinger S.C."/>
        </authorList>
    </citation>
    <scope>NUCLEOTIDE SEQUENCE</scope>
    <source>
        <strain evidence="11">LMG 28126</strain>
    </source>
</reference>
<keyword evidence="12" id="KW-1185">Reference proteome</keyword>
<dbReference type="SFLD" id="SFLDS00003">
    <property type="entry name" value="Haloacid_Dehalogenase"/>
    <property type="match status" value="1"/>
</dbReference>
<dbReference type="GO" id="GO:0008967">
    <property type="term" value="F:phosphoglycolate phosphatase activity"/>
    <property type="evidence" value="ECO:0007669"/>
    <property type="project" value="UniProtKB-UniRule"/>
</dbReference>
<dbReference type="PANTHER" id="PTHR43434:SF1">
    <property type="entry name" value="PHOSPHOGLYCOLATE PHOSPHATASE"/>
    <property type="match status" value="1"/>
</dbReference>
<accession>A0A934TH25</accession>
<dbReference type="GO" id="GO:0005975">
    <property type="term" value="P:carbohydrate metabolic process"/>
    <property type="evidence" value="ECO:0007669"/>
    <property type="project" value="InterPro"/>
</dbReference>
<feature type="binding site" evidence="10">
    <location>
        <position position="9"/>
    </location>
    <ligand>
        <name>Mg(2+)</name>
        <dbReference type="ChEBI" id="CHEBI:18420"/>
    </ligand>
</feature>
<reference evidence="11" key="2">
    <citation type="journal article" date="2020" name="Microorganisms">
        <title>Osmotic Adaptation and Compatible Solute Biosynthesis of Phototrophic Bacteria as Revealed from Genome Analyses.</title>
        <authorList>
            <person name="Imhoff J.F."/>
            <person name="Rahn T."/>
            <person name="Kunzel S."/>
            <person name="Keller A."/>
            <person name="Neulinger S.C."/>
        </authorList>
    </citation>
    <scope>NUCLEOTIDE SEQUENCE</scope>
    <source>
        <strain evidence="11">LMG 28126</strain>
    </source>
</reference>
<evidence type="ECO:0000256" key="7">
    <source>
        <dbReference type="ARBA" id="ARBA00022801"/>
    </source>
</evidence>
<comment type="function">
    <text evidence="10">Specifically catalyzes the dephosphorylation of 2-phosphoglycolate. Is involved in the dissimilation of the intracellular 2-phosphoglycolate formed during the DNA repair of 3'-phosphoglycolate ends, a major class of DNA lesions induced by oxidative stress.</text>
</comment>
<dbReference type="InterPro" id="IPR037512">
    <property type="entry name" value="PGPase_prok"/>
</dbReference>
<evidence type="ECO:0000256" key="6">
    <source>
        <dbReference type="ARBA" id="ARBA00022723"/>
    </source>
</evidence>
<comment type="cofactor">
    <cofactor evidence="2 10">
        <name>Mg(2+)</name>
        <dbReference type="ChEBI" id="CHEBI:18420"/>
    </cofactor>
</comment>
<dbReference type="SUPFAM" id="SSF56784">
    <property type="entry name" value="HAD-like"/>
    <property type="match status" value="1"/>
</dbReference>
<evidence type="ECO:0000256" key="9">
    <source>
        <dbReference type="ARBA" id="ARBA00023277"/>
    </source>
</evidence>
<comment type="catalytic activity">
    <reaction evidence="1 10">
        <text>2-phosphoglycolate + H2O = glycolate + phosphate</text>
        <dbReference type="Rhea" id="RHEA:14369"/>
        <dbReference type="ChEBI" id="CHEBI:15377"/>
        <dbReference type="ChEBI" id="CHEBI:29805"/>
        <dbReference type="ChEBI" id="CHEBI:43474"/>
        <dbReference type="ChEBI" id="CHEBI:58033"/>
        <dbReference type="EC" id="3.1.3.18"/>
    </reaction>
</comment>
<dbReference type="SFLD" id="SFLDG01129">
    <property type="entry name" value="C1.5:_HAD__Beta-PGM__Phosphata"/>
    <property type="match status" value="1"/>
</dbReference>
<protein>
    <recommendedName>
        <fullName evidence="5 10">Phosphoglycolate phosphatase</fullName>
        <shortName evidence="10">PGP</shortName>
        <shortName evidence="10">PGPase</shortName>
        <ecNumber evidence="5 10">3.1.3.18</ecNumber>
    </recommendedName>
</protein>
<dbReference type="InterPro" id="IPR023198">
    <property type="entry name" value="PGP-like_dom2"/>
</dbReference>
<evidence type="ECO:0000256" key="3">
    <source>
        <dbReference type="ARBA" id="ARBA00004818"/>
    </source>
</evidence>